<feature type="region of interest" description="Disordered" evidence="1">
    <location>
        <begin position="653"/>
        <end position="688"/>
    </location>
</feature>
<dbReference type="Pfam" id="PF06985">
    <property type="entry name" value="HET"/>
    <property type="match status" value="1"/>
</dbReference>
<dbReference type="RefSeq" id="XP_073559968.1">
    <property type="nucleotide sequence ID" value="XM_073702065.1"/>
</dbReference>
<organism evidence="3 4">
    <name type="scientific">Trichoderma ghanense</name>
    <dbReference type="NCBI Taxonomy" id="65468"/>
    <lineage>
        <taxon>Eukaryota</taxon>
        <taxon>Fungi</taxon>
        <taxon>Dikarya</taxon>
        <taxon>Ascomycota</taxon>
        <taxon>Pezizomycotina</taxon>
        <taxon>Sordariomycetes</taxon>
        <taxon>Hypocreomycetidae</taxon>
        <taxon>Hypocreales</taxon>
        <taxon>Hypocreaceae</taxon>
        <taxon>Trichoderma</taxon>
    </lineage>
</organism>
<dbReference type="Proteomes" id="UP001642720">
    <property type="component" value="Unassembled WGS sequence"/>
</dbReference>
<protein>
    <recommendedName>
        <fullName evidence="2">Heterokaryon incompatibility domain-containing protein</fullName>
    </recommendedName>
</protein>
<dbReference type="PANTHER" id="PTHR33112:SF8">
    <property type="entry name" value="HETEROKARYON INCOMPATIBILITY DOMAIN-CONTAINING PROTEIN"/>
    <property type="match status" value="1"/>
</dbReference>
<evidence type="ECO:0000259" key="2">
    <source>
        <dbReference type="Pfam" id="PF06985"/>
    </source>
</evidence>
<proteinExistence type="predicted"/>
<keyword evidence="4" id="KW-1185">Reference proteome</keyword>
<dbReference type="GeneID" id="300576515"/>
<dbReference type="PANTHER" id="PTHR33112">
    <property type="entry name" value="DOMAIN PROTEIN, PUTATIVE-RELATED"/>
    <property type="match status" value="1"/>
</dbReference>
<gene>
    <name evidence="3" type="ORF">CCMA1212_004775</name>
</gene>
<accession>A0ABY2H8B8</accession>
<evidence type="ECO:0000313" key="3">
    <source>
        <dbReference type="EMBL" id="TFB03767.1"/>
    </source>
</evidence>
<sequence length="778" mass="88421">MYASPPRDYQTGRVIRKKKPALPRDVCRVCNHFQYHEDYEEVHARDGCRTSRTEIVGDPEMYVIRIHTRDLLRDGDDVEDASRLRNCPYCRLLYDALNLFFNDASSNWMSDAKRDSTRRVRVRFQQGSPLVLACDDAITHHFEFTYIRGDVEIFSADWGKMTTSDFPTALLAPPTATELRAADMKKVDGFLQYWFRGCAGRADAMDQCYNTPNRLLYVNWHDDRIMLWECESEVPGMPELYSPADYATLSHCWLDDDPMLPKLLTSNIDEWKEGRAISDLPAAVRDAARVASLNEVSFLFIESLCIVQDSQEDLDAQRPMVGYYFRDSILTIVAASSASPDDGFLYPPERDWVTKTADFKAPSGASTTLTMRKKFSRPVSPSDAVDEASTLSHVSPGSFRRTGPLYSRHWCLQEALLGTRVIHFTSAGIMCDCKRHDCTREGVKWYKRPEVFRGLPARYRARDSLEMWLDAVQFHTSCDRLPGKDRLSTISALAAMSEMGITDRYVAGLWWGNVTMGLLWEVKLRPGQTNTTKITMPYSMQKAPSFSWASVDAPVIFKDNYPWYSSPEARMIGGGSLPQRADDPCGNVDGAWIRLEAYLKKCEVSQTLGGAAGGHWQFVYFRNTDGSTTKMHPFIGDGSLVVVKGKKAALERLHRKRTSRAERRLLKKRRSGSRSGSRSGAEDDNPNRAHAYLTRNHYEFRRNMVGPGKITGVAWVMCVRRRGQFDEEDQGITFDRFDGLVLTRSMRYPGAFERIGCIRNVPDALLDPAHKRQEITLV</sequence>
<evidence type="ECO:0000313" key="4">
    <source>
        <dbReference type="Proteomes" id="UP001642720"/>
    </source>
</evidence>
<feature type="domain" description="Heterokaryon incompatibility" evidence="2">
    <location>
        <begin position="246"/>
        <end position="414"/>
    </location>
</feature>
<dbReference type="EMBL" id="PPTA01000005">
    <property type="protein sequence ID" value="TFB03767.1"/>
    <property type="molecule type" value="Genomic_DNA"/>
</dbReference>
<name>A0ABY2H8B8_9HYPO</name>
<evidence type="ECO:0000256" key="1">
    <source>
        <dbReference type="SAM" id="MobiDB-lite"/>
    </source>
</evidence>
<reference evidence="3 4" key="1">
    <citation type="submission" date="2018-01" db="EMBL/GenBank/DDBJ databases">
        <title>Genome characterization of the sugarcane-associated fungus Trichoderma ghanense CCMA-1212 and their application in lignocelulose bioconversion.</title>
        <authorList>
            <person name="Steindorff A.S."/>
            <person name="Mendes T.D."/>
            <person name="Vilela E.S.D."/>
            <person name="Rodrigues D.S."/>
            <person name="Formighieri E.F."/>
            <person name="Melo I.S."/>
            <person name="Favaro L.C.L."/>
        </authorList>
    </citation>
    <scope>NUCLEOTIDE SEQUENCE [LARGE SCALE GENOMIC DNA]</scope>
    <source>
        <strain evidence="3 4">CCMA-1212</strain>
    </source>
</reference>
<dbReference type="InterPro" id="IPR010730">
    <property type="entry name" value="HET"/>
</dbReference>
<comment type="caution">
    <text evidence="3">The sequence shown here is derived from an EMBL/GenBank/DDBJ whole genome shotgun (WGS) entry which is preliminary data.</text>
</comment>